<dbReference type="Proteomes" id="UP001576774">
    <property type="component" value="Unassembled WGS sequence"/>
</dbReference>
<dbReference type="EMBL" id="JBHFNQ010000172">
    <property type="protein sequence ID" value="MFB2879647.1"/>
    <property type="molecule type" value="Genomic_DNA"/>
</dbReference>
<evidence type="ECO:0000313" key="2">
    <source>
        <dbReference type="Proteomes" id="UP001576774"/>
    </source>
</evidence>
<protein>
    <submittedName>
        <fullName evidence="1">YkgJ family cysteine cluster protein</fullName>
    </submittedName>
</protein>
<sequence>MERKRVVKTVKSGEIRAEVGADGLHIVFDCDCLDANNICKSNCCSMPGINVTAEEFHRISAINPKFIFFNELSEEYEMQRESDGYCAALNRETGLCSIYDSRPKVCQVFHCSRGLQRGWKPVISRVVF</sequence>
<reference evidence="1 2" key="1">
    <citation type="submission" date="2024-09" db="EMBL/GenBank/DDBJ databases">
        <title>Floridaenema gen nov. (Aerosakkonemataceae, Aerosakkonematales ord. nov., Cyanobacteria) from benthic tropical and subtropical fresh waters, with the description of four new species.</title>
        <authorList>
            <person name="Moretto J.A."/>
            <person name="Berthold D.E."/>
            <person name="Lefler F.W."/>
            <person name="Huang I.-S."/>
            <person name="Laughinghouse H. IV."/>
        </authorList>
    </citation>
    <scope>NUCLEOTIDE SEQUENCE [LARGE SCALE GENOMIC DNA]</scope>
    <source>
        <strain evidence="1 2">BLCC-F46</strain>
    </source>
</reference>
<dbReference type="InterPro" id="IPR005358">
    <property type="entry name" value="Puta_zinc/iron-chelating_dom"/>
</dbReference>
<comment type="caution">
    <text evidence="1">The sequence shown here is derived from an EMBL/GenBank/DDBJ whole genome shotgun (WGS) entry which is preliminary data.</text>
</comment>
<dbReference type="Pfam" id="PF03692">
    <property type="entry name" value="CxxCxxCC"/>
    <property type="match status" value="1"/>
</dbReference>
<dbReference type="RefSeq" id="WP_413272684.1">
    <property type="nucleotide sequence ID" value="NZ_JBHFNQ010000172.1"/>
</dbReference>
<organism evidence="1 2">
    <name type="scientific">Floridaenema aerugineum BLCC-F46</name>
    <dbReference type="NCBI Taxonomy" id="3153654"/>
    <lineage>
        <taxon>Bacteria</taxon>
        <taxon>Bacillati</taxon>
        <taxon>Cyanobacteriota</taxon>
        <taxon>Cyanophyceae</taxon>
        <taxon>Oscillatoriophycideae</taxon>
        <taxon>Aerosakkonematales</taxon>
        <taxon>Aerosakkonemataceae</taxon>
        <taxon>Floridanema</taxon>
        <taxon>Floridanema aerugineum</taxon>
    </lineage>
</organism>
<evidence type="ECO:0000313" key="1">
    <source>
        <dbReference type="EMBL" id="MFB2879647.1"/>
    </source>
</evidence>
<name>A0ABV4XA23_9CYAN</name>
<proteinExistence type="predicted"/>
<accession>A0ABV4XA23</accession>
<keyword evidence="2" id="KW-1185">Reference proteome</keyword>
<gene>
    <name evidence="1" type="ORF">ACE1CC_22550</name>
</gene>